<feature type="domain" description="RNA-binding protein AU-1/Ribonuclease E/G" evidence="9">
    <location>
        <begin position="212"/>
        <end position="361"/>
    </location>
</feature>
<keyword evidence="3" id="KW-0479">Metal-binding</keyword>
<comment type="cofactor">
    <cofactor evidence="1">
        <name>Mg(2+)</name>
        <dbReference type="ChEBI" id="CHEBI:18420"/>
    </cofactor>
</comment>
<dbReference type="PANTHER" id="PTHR30001:SF1">
    <property type="entry name" value="RIBONUCLEASE E_G-LIKE PROTEIN, CHLOROPLASTIC"/>
    <property type="match status" value="1"/>
</dbReference>
<evidence type="ECO:0000256" key="3">
    <source>
        <dbReference type="ARBA" id="ARBA00022723"/>
    </source>
</evidence>
<keyword evidence="7" id="KW-0694">RNA-binding</keyword>
<evidence type="ECO:0000313" key="10">
    <source>
        <dbReference type="EMBL" id="MBK1669885.1"/>
    </source>
</evidence>
<keyword evidence="4" id="KW-0255">Endonuclease</keyword>
<dbReference type="CDD" id="cd04453">
    <property type="entry name" value="S1_RNase_E"/>
    <property type="match status" value="1"/>
</dbReference>
<sequence>MAGQGRRLCHPGRGGGLRALDQRLLHQRGRPAGDRDAGAAGRAGDGPAARRRANPVPAVRGRLAVTGGRALIDGWPGETRAAVLTPADDGGEALNELLIQRADRPSLTGNLYLGRVVARDRGLNAAFVDLGLARPGLLPLKAAPDRLQEGAGVPVRIVREPSPGKGPKLAPAADAPETHAQPPALLAQATPLIDLLRRAEPDAILVEGAGRLRALADAAPDLAGRLRGHTGAQPLFEAAGLNAAIDRLLDAEVPLPGGGQLLIEPVRTLTAIDVDAGQADARGGRARQALAVNLRAAAEIARQARLRALSGLIVVDFLDLETKSDRQQVARALEAGFAGDPVETSVSPMRASGLVEIARQRIRPPLHELLSLPAGRAGRVADTATLAYDLLRRAWAEALANPGRQPVLVAHPDVLAELDGRLEDAHAALARALGAAPGRRGDPTRPRTAFDILLA</sequence>
<dbReference type="InterPro" id="IPR012340">
    <property type="entry name" value="NA-bd_OB-fold"/>
</dbReference>
<proteinExistence type="predicted"/>
<dbReference type="Proteomes" id="UP001296873">
    <property type="component" value="Unassembled WGS sequence"/>
</dbReference>
<feature type="region of interest" description="Disordered" evidence="8">
    <location>
        <begin position="28"/>
        <end position="57"/>
    </location>
</feature>
<name>A0ABS1DHD3_9PROT</name>
<evidence type="ECO:0000256" key="8">
    <source>
        <dbReference type="SAM" id="MobiDB-lite"/>
    </source>
</evidence>
<keyword evidence="6" id="KW-0460">Magnesium</keyword>
<dbReference type="PANTHER" id="PTHR30001">
    <property type="entry name" value="RIBONUCLEASE"/>
    <property type="match status" value="1"/>
</dbReference>
<comment type="caution">
    <text evidence="10">The sequence shown here is derived from an EMBL/GenBank/DDBJ whole genome shotgun (WGS) entry which is preliminary data.</text>
</comment>
<keyword evidence="5" id="KW-0378">Hydrolase</keyword>
<evidence type="ECO:0000256" key="4">
    <source>
        <dbReference type="ARBA" id="ARBA00022759"/>
    </source>
</evidence>
<evidence type="ECO:0000256" key="2">
    <source>
        <dbReference type="ARBA" id="ARBA00022722"/>
    </source>
</evidence>
<keyword evidence="11" id="KW-1185">Reference proteome</keyword>
<gene>
    <name evidence="10" type="ORF">CKO28_17760</name>
</gene>
<feature type="compositionally biased region" description="Low complexity" evidence="8">
    <location>
        <begin position="38"/>
        <end position="47"/>
    </location>
</feature>
<accession>A0ABS1DHD3</accession>
<evidence type="ECO:0000313" key="11">
    <source>
        <dbReference type="Proteomes" id="UP001296873"/>
    </source>
</evidence>
<evidence type="ECO:0000256" key="5">
    <source>
        <dbReference type="ARBA" id="ARBA00022801"/>
    </source>
</evidence>
<dbReference type="SUPFAM" id="SSF50249">
    <property type="entry name" value="Nucleic acid-binding proteins"/>
    <property type="match status" value="1"/>
</dbReference>
<evidence type="ECO:0000256" key="7">
    <source>
        <dbReference type="ARBA" id="ARBA00022884"/>
    </source>
</evidence>
<dbReference type="EMBL" id="NRRL01000065">
    <property type="protein sequence ID" value="MBK1669885.1"/>
    <property type="molecule type" value="Genomic_DNA"/>
</dbReference>
<reference evidence="10 11" key="1">
    <citation type="journal article" date="2020" name="Microorganisms">
        <title>Osmotic Adaptation and Compatible Solute Biosynthesis of Phototrophic Bacteria as Revealed from Genome Analyses.</title>
        <authorList>
            <person name="Imhoff J.F."/>
            <person name="Rahn T."/>
            <person name="Kunzel S."/>
            <person name="Keller A."/>
            <person name="Neulinger S.C."/>
        </authorList>
    </citation>
    <scope>NUCLEOTIDE SEQUENCE [LARGE SCALE GENOMIC DNA]</scope>
    <source>
        <strain evidence="10 11">DSM 9895</strain>
    </source>
</reference>
<dbReference type="Pfam" id="PF10150">
    <property type="entry name" value="RNase_E_G"/>
    <property type="match status" value="1"/>
</dbReference>
<evidence type="ECO:0000256" key="6">
    <source>
        <dbReference type="ARBA" id="ARBA00022842"/>
    </source>
</evidence>
<protein>
    <recommendedName>
        <fullName evidence="9">RNA-binding protein AU-1/Ribonuclease E/G domain-containing protein</fullName>
    </recommendedName>
</protein>
<dbReference type="Gene3D" id="2.40.50.140">
    <property type="entry name" value="Nucleic acid-binding proteins"/>
    <property type="match status" value="1"/>
</dbReference>
<dbReference type="InterPro" id="IPR004659">
    <property type="entry name" value="RNase_E/G"/>
</dbReference>
<keyword evidence="2" id="KW-0540">Nuclease</keyword>
<evidence type="ECO:0000259" key="9">
    <source>
        <dbReference type="Pfam" id="PF10150"/>
    </source>
</evidence>
<dbReference type="InterPro" id="IPR019307">
    <property type="entry name" value="RNA-bd_AU-1/RNase_E/G"/>
</dbReference>
<evidence type="ECO:0000256" key="1">
    <source>
        <dbReference type="ARBA" id="ARBA00001946"/>
    </source>
</evidence>
<feature type="region of interest" description="Disordered" evidence="8">
    <location>
        <begin position="158"/>
        <end position="178"/>
    </location>
</feature>
<organism evidence="10 11">
    <name type="scientific">Rhodovibrio sodomensis</name>
    <dbReference type="NCBI Taxonomy" id="1088"/>
    <lineage>
        <taxon>Bacteria</taxon>
        <taxon>Pseudomonadati</taxon>
        <taxon>Pseudomonadota</taxon>
        <taxon>Alphaproteobacteria</taxon>
        <taxon>Rhodospirillales</taxon>
        <taxon>Rhodovibrionaceae</taxon>
        <taxon>Rhodovibrio</taxon>
    </lineage>
</organism>